<dbReference type="InterPro" id="IPR037545">
    <property type="entry name" value="DENN_FNIP1/2"/>
</dbReference>
<dbReference type="GO" id="GO:0042030">
    <property type="term" value="F:ATPase inhibitor activity"/>
    <property type="evidence" value="ECO:0007669"/>
    <property type="project" value="TreeGrafter"/>
</dbReference>
<sequence length="1122" mass="124999">MRMIGEEDEGESAVRNSSNFRADQVRILLFRECEWRGRKLLFDSLAVHRNNRRCSNADNNNETPSYCRRVATKNRRENDATDAATPCEHGKLLSEDVGQLSEMIYGTVAMTYKGPSFKVFYFFLDISSLSSVRIVRAKVKFQIHAMSSPGCVMCTKVFPYSEHSVCRQSERHSNETLGASTNFDSNSSNSSLRTQHSRPGSGNLSGSSLSPTLRKNSTCSSTGSGWDIDVPRLGSSQSLDGSTGLVGGGSLSSLRRRWMRVVSTSLSRSESDDAFGHNYEGSTLDGSEMQLRRHKTRLGLAMLLQLPPGKEQEMSKRLLEHAPLLEGMLDRLRHSCVEAMGIERSLVARLYRASSCCTLRLLRLLMTTEAERLQKPTPLLWHDLLLNSVMPVNMQLSSVYRSLQQMCSLLEELDTKSTNFFLSTIVTAVLTHHLGWVHTAPPHRNRQLIEDFGQQYPFNPLWAQLNDLYGALGTPARIAHTVIAGDPEKVNLIDAVLNFLSYFLRSGLVEKRQETRCTEQEDVAEAVAILERAMRNNPSLGQPSISNYTSVSGKKGGKFAAKKTSKKLEMTNSETAYPLAKSKSYEEPRKGLSTLEAGLTNGDFSSVKVRSDFDIVKKSESFKCEDQSSTKKLKRSSTLQKTLNEYGLSSSATELQASTQPEERQAKSKVKIIVSDENERKLLQKDNELLRTLEKTTGDEEMDQKLDLLRRQKLNGLDLADLDSKTLEEQALLLTYGFADDISREVKSQVYFTLGGEEKPSNNVSIRERLKSSCKCQCSYTFTRVPSTSADLPEGVLRKIIQRNFPESSKNMRPTDSCESDFGICFKCRRGYASSSQGFVNGKLLLETPTNATEVLRGCGSSSSTSNARVLGTNSMEALIEANCVIELPMPRSKKVSPLVKRKPNERVGFVNSLLGSKTVVVDERSSNPSPESGYTWGMVVQGFTKRKKKGRRRIAEETSKESKVTDSGRIKEEEWWWPIREGLGVEAKFPLVDQPVSEALCIVADLDNWQVGLLSNTSAGSTPVPVGMSRLVSNMLEAFTFMWKEFRSPKQCIKLLESRLREMWLRSETLAEYLLAANLDDASVGNLTSFLDVDAADLPLLLAVATTHSPQIAQRFGLTLA</sequence>
<dbReference type="EMBL" id="NNAY01000703">
    <property type="protein sequence ID" value="OXU26899.1"/>
    <property type="molecule type" value="Genomic_DNA"/>
</dbReference>
<feature type="compositionally biased region" description="Polar residues" evidence="1">
    <location>
        <begin position="211"/>
        <end position="223"/>
    </location>
</feature>
<proteinExistence type="predicted"/>
<name>A0A232F8V8_9HYME</name>
<dbReference type="PANTHER" id="PTHR21634:SF9">
    <property type="entry name" value="RE13835P"/>
    <property type="match status" value="1"/>
</dbReference>
<dbReference type="AlphaFoldDB" id="A0A232F8V8"/>
<dbReference type="Pfam" id="PF14638">
    <property type="entry name" value="FNIP_C"/>
    <property type="match status" value="1"/>
</dbReference>
<dbReference type="GO" id="GO:0051087">
    <property type="term" value="F:protein-folding chaperone binding"/>
    <property type="evidence" value="ECO:0007669"/>
    <property type="project" value="TreeGrafter"/>
</dbReference>
<dbReference type="GO" id="GO:0005737">
    <property type="term" value="C:cytoplasm"/>
    <property type="evidence" value="ECO:0007669"/>
    <property type="project" value="TreeGrafter"/>
</dbReference>
<gene>
    <name evidence="3" type="ORF">TSAR_015819</name>
</gene>
<organism evidence="3 4">
    <name type="scientific">Trichomalopsis sarcophagae</name>
    <dbReference type="NCBI Taxonomy" id="543379"/>
    <lineage>
        <taxon>Eukaryota</taxon>
        <taxon>Metazoa</taxon>
        <taxon>Ecdysozoa</taxon>
        <taxon>Arthropoda</taxon>
        <taxon>Hexapoda</taxon>
        <taxon>Insecta</taxon>
        <taxon>Pterygota</taxon>
        <taxon>Neoptera</taxon>
        <taxon>Endopterygota</taxon>
        <taxon>Hymenoptera</taxon>
        <taxon>Apocrita</taxon>
        <taxon>Proctotrupomorpha</taxon>
        <taxon>Chalcidoidea</taxon>
        <taxon>Pteromalidae</taxon>
        <taxon>Pteromalinae</taxon>
        <taxon>Trichomalopsis</taxon>
    </lineage>
</organism>
<dbReference type="OrthoDB" id="550424at2759"/>
<dbReference type="STRING" id="543379.A0A232F8V8"/>
<keyword evidence="4" id="KW-1185">Reference proteome</keyword>
<dbReference type="PROSITE" id="PS51836">
    <property type="entry name" value="DENN_FNIP12"/>
    <property type="match status" value="1"/>
</dbReference>
<dbReference type="InterPro" id="IPR026156">
    <property type="entry name" value="FNIP_fam"/>
</dbReference>
<dbReference type="InterPro" id="IPR028086">
    <property type="entry name" value="FNIP_C_dom"/>
</dbReference>
<dbReference type="PANTHER" id="PTHR21634">
    <property type="entry name" value="RE13835P"/>
    <property type="match status" value="1"/>
</dbReference>
<protein>
    <recommendedName>
        <fullName evidence="2">UDENN FNIP1/2-type domain-containing protein</fullName>
    </recommendedName>
</protein>
<feature type="region of interest" description="Disordered" evidence="1">
    <location>
        <begin position="171"/>
        <end position="223"/>
    </location>
</feature>
<dbReference type="Pfam" id="PF14637">
    <property type="entry name" value="FNIP_M"/>
    <property type="match status" value="1"/>
</dbReference>
<dbReference type="Proteomes" id="UP000215335">
    <property type="component" value="Unassembled WGS sequence"/>
</dbReference>
<comment type="caution">
    <text evidence="3">The sequence shown here is derived from an EMBL/GenBank/DDBJ whole genome shotgun (WGS) entry which is preliminary data.</text>
</comment>
<evidence type="ECO:0000259" key="2">
    <source>
        <dbReference type="PROSITE" id="PS51836"/>
    </source>
</evidence>
<feature type="compositionally biased region" description="Low complexity" evidence="1">
    <location>
        <begin position="200"/>
        <end position="210"/>
    </location>
</feature>
<reference evidence="3 4" key="1">
    <citation type="journal article" date="2017" name="Curr. Biol.">
        <title>The Evolution of Venom by Co-option of Single-Copy Genes.</title>
        <authorList>
            <person name="Martinson E.O."/>
            <person name="Mrinalini"/>
            <person name="Kelkar Y.D."/>
            <person name="Chang C.H."/>
            <person name="Werren J.H."/>
        </authorList>
    </citation>
    <scope>NUCLEOTIDE SEQUENCE [LARGE SCALE GENOMIC DNA]</scope>
    <source>
        <strain evidence="3 4">Alberta</strain>
        <tissue evidence="3">Whole body</tissue>
    </source>
</reference>
<feature type="compositionally biased region" description="Polar residues" evidence="1">
    <location>
        <begin position="175"/>
        <end position="184"/>
    </location>
</feature>
<evidence type="ECO:0000313" key="4">
    <source>
        <dbReference type="Proteomes" id="UP000215335"/>
    </source>
</evidence>
<evidence type="ECO:0000256" key="1">
    <source>
        <dbReference type="SAM" id="MobiDB-lite"/>
    </source>
</evidence>
<dbReference type="PRINTS" id="PR02073">
    <property type="entry name" value="FOLLICULNIP1"/>
</dbReference>
<feature type="domain" description="UDENN FNIP1/2-type" evidence="2">
    <location>
        <begin position="20"/>
        <end position="1109"/>
    </location>
</feature>
<evidence type="ECO:0000313" key="3">
    <source>
        <dbReference type="EMBL" id="OXU26899.1"/>
    </source>
</evidence>
<accession>A0A232F8V8</accession>
<dbReference type="InterPro" id="IPR028085">
    <property type="entry name" value="FNIP_mid_dom"/>
</dbReference>